<evidence type="ECO:0000313" key="4">
    <source>
        <dbReference type="EMBL" id="QDP41100.1"/>
    </source>
</evidence>
<reference evidence="4 5" key="1">
    <citation type="submission" date="2019-07" db="EMBL/GenBank/DDBJ databases">
        <authorList>
            <person name="Li J."/>
        </authorList>
    </citation>
    <scope>NUCLEOTIDE SEQUENCE [LARGE SCALE GENOMIC DNA]</scope>
    <source>
        <strain evidence="4 5">TKL69</strain>
    </source>
</reference>
<sequence>MKNLAKVLSFLALVTMILNACGQDEEASQSTTDDAKDETLKIYTTLYPLQYFTEQIGASYVEVESILPAGADAHTYEPTSKTIVDIAEADAFVFHTDEMETYAATIKEALDKDIPTLEAAKGIAMLEHIHGEEATEDGHDHATGEEHDHSEEESAEEEHRHNHGDQDPHVWLDPIRSIAMAENIKDMLIELKPKAKEELETNFADLKERLEKLDEKFHSQLEAQARNEILVTHAAYGYWEEAYGIEQIAITGLSPSNEPSQKQIENIIDVVKDHGIQYLLFEQNVEPNVAKIIQNEAGLESLDIHNLEVLTEEDIENKEDYFSIMEKNLAVLVKALEE</sequence>
<dbReference type="PANTHER" id="PTHR42953:SF8">
    <property type="entry name" value="ZINT DOMAIN-CONTAINING PROTEIN"/>
    <property type="match status" value="1"/>
</dbReference>
<dbReference type="PANTHER" id="PTHR42953">
    <property type="entry name" value="HIGH-AFFINITY ZINC UPTAKE SYSTEM PROTEIN ZNUA-RELATED"/>
    <property type="match status" value="1"/>
</dbReference>
<dbReference type="Proteomes" id="UP000315215">
    <property type="component" value="Chromosome"/>
</dbReference>
<evidence type="ECO:0000256" key="3">
    <source>
        <dbReference type="SAM" id="SignalP"/>
    </source>
</evidence>
<dbReference type="InterPro" id="IPR050492">
    <property type="entry name" value="Bact_metal-bind_prot9"/>
</dbReference>
<feature type="signal peptide" evidence="3">
    <location>
        <begin position="1"/>
        <end position="20"/>
    </location>
</feature>
<organism evidence="4 5">
    <name type="scientific">Radiobacillus deserti</name>
    <dbReference type="NCBI Taxonomy" id="2594883"/>
    <lineage>
        <taxon>Bacteria</taxon>
        <taxon>Bacillati</taxon>
        <taxon>Bacillota</taxon>
        <taxon>Bacilli</taxon>
        <taxon>Bacillales</taxon>
        <taxon>Bacillaceae</taxon>
        <taxon>Radiobacillus</taxon>
    </lineage>
</organism>
<dbReference type="Gene3D" id="3.40.50.1980">
    <property type="entry name" value="Nitrogenase molybdenum iron protein domain"/>
    <property type="match status" value="2"/>
</dbReference>
<dbReference type="KEGG" id="aqt:FN924_13410"/>
<name>A0A516KI79_9BACI</name>
<evidence type="ECO:0000256" key="2">
    <source>
        <dbReference type="SAM" id="MobiDB-lite"/>
    </source>
</evidence>
<feature type="chain" id="PRO_5039069810" evidence="3">
    <location>
        <begin position="21"/>
        <end position="338"/>
    </location>
</feature>
<keyword evidence="5" id="KW-1185">Reference proteome</keyword>
<feature type="region of interest" description="Disordered" evidence="2">
    <location>
        <begin position="136"/>
        <end position="170"/>
    </location>
</feature>
<feature type="coiled-coil region" evidence="1">
    <location>
        <begin position="196"/>
        <end position="223"/>
    </location>
</feature>
<dbReference type="EMBL" id="CP041666">
    <property type="protein sequence ID" value="QDP41100.1"/>
    <property type="molecule type" value="Genomic_DNA"/>
</dbReference>
<evidence type="ECO:0000256" key="1">
    <source>
        <dbReference type="SAM" id="Coils"/>
    </source>
</evidence>
<dbReference type="AlphaFoldDB" id="A0A516KI79"/>
<dbReference type="GO" id="GO:0030001">
    <property type="term" value="P:metal ion transport"/>
    <property type="evidence" value="ECO:0007669"/>
    <property type="project" value="InterPro"/>
</dbReference>
<keyword evidence="1" id="KW-0175">Coiled coil</keyword>
<dbReference type="OrthoDB" id="9810636at2"/>
<protein>
    <submittedName>
        <fullName evidence="4">Adhesin</fullName>
    </submittedName>
</protein>
<accession>A0A516KI79</accession>
<dbReference type="SUPFAM" id="SSF53807">
    <property type="entry name" value="Helical backbone' metal receptor"/>
    <property type="match status" value="1"/>
</dbReference>
<dbReference type="GO" id="GO:0046872">
    <property type="term" value="F:metal ion binding"/>
    <property type="evidence" value="ECO:0007669"/>
    <property type="project" value="InterPro"/>
</dbReference>
<keyword evidence="3" id="KW-0732">Signal</keyword>
<dbReference type="Pfam" id="PF01297">
    <property type="entry name" value="ZnuA"/>
    <property type="match status" value="1"/>
</dbReference>
<dbReference type="RefSeq" id="WP_143895302.1">
    <property type="nucleotide sequence ID" value="NZ_CP041666.1"/>
</dbReference>
<dbReference type="InterPro" id="IPR006127">
    <property type="entry name" value="ZnuA-like"/>
</dbReference>
<proteinExistence type="predicted"/>
<evidence type="ECO:0000313" key="5">
    <source>
        <dbReference type="Proteomes" id="UP000315215"/>
    </source>
</evidence>
<gene>
    <name evidence="4" type="ORF">FN924_13410</name>
</gene>